<sequence length="165" mass="18089">MTTIRQFKDSDAPQMTAIYLRAVTELGKLRYHPEQVAVWAKLTPDADRLSELMNDGRNGFVAVTPDDTVVAFGDLEADGHIHFLYADPDVAGTGVVSTLYDAIEAKAIADNLGKMYCEASELAKSFLLKKGFKVVERRDFEVAGVAIHNYAVEKRLRAPSAPTVA</sequence>
<dbReference type="GO" id="GO:0016747">
    <property type="term" value="F:acyltransferase activity, transferring groups other than amino-acyl groups"/>
    <property type="evidence" value="ECO:0007669"/>
    <property type="project" value="InterPro"/>
</dbReference>
<name>A0A2N3L9Z2_9PROT</name>
<dbReference type="SUPFAM" id="SSF55729">
    <property type="entry name" value="Acyl-CoA N-acyltransferases (Nat)"/>
    <property type="match status" value="1"/>
</dbReference>
<evidence type="ECO:0000313" key="3">
    <source>
        <dbReference type="Proteomes" id="UP000233332"/>
    </source>
</evidence>
<proteinExistence type="predicted"/>
<dbReference type="Proteomes" id="UP000233332">
    <property type="component" value="Unassembled WGS sequence"/>
</dbReference>
<organism evidence="2 3">
    <name type="scientific">Thalassospira lohafexi</name>
    <dbReference type="NCBI Taxonomy" id="744227"/>
    <lineage>
        <taxon>Bacteria</taxon>
        <taxon>Pseudomonadati</taxon>
        <taxon>Pseudomonadota</taxon>
        <taxon>Alphaproteobacteria</taxon>
        <taxon>Rhodospirillales</taxon>
        <taxon>Thalassospiraceae</taxon>
        <taxon>Thalassospira</taxon>
    </lineage>
</organism>
<dbReference type="AlphaFoldDB" id="A0A2N3L9Z2"/>
<reference evidence="2 3" key="1">
    <citation type="submission" date="2017-09" db="EMBL/GenBank/DDBJ databases">
        <title>Biodiversity and function of Thalassospira species in the particle-attached aromatic-hydrocarbon-degrading consortia from the surface seawater of the China South Sea.</title>
        <authorList>
            <person name="Dong C."/>
            <person name="Lai Q."/>
            <person name="Shao Z."/>
        </authorList>
    </citation>
    <scope>NUCLEOTIDE SEQUENCE [LARGE SCALE GENOMIC DNA]</scope>
    <source>
        <strain evidence="2 3">139Z-12</strain>
    </source>
</reference>
<dbReference type="PANTHER" id="PTHR43451">
    <property type="entry name" value="ACETYLTRANSFERASE (GNAT) FAMILY PROTEIN"/>
    <property type="match status" value="1"/>
</dbReference>
<dbReference type="PANTHER" id="PTHR43451:SF1">
    <property type="entry name" value="ACETYLTRANSFERASE"/>
    <property type="match status" value="1"/>
</dbReference>
<dbReference type="InterPro" id="IPR000182">
    <property type="entry name" value="GNAT_dom"/>
</dbReference>
<dbReference type="PROSITE" id="PS51186">
    <property type="entry name" value="GNAT"/>
    <property type="match status" value="1"/>
</dbReference>
<feature type="domain" description="N-acetyltransferase" evidence="1">
    <location>
        <begin position="2"/>
        <end position="159"/>
    </location>
</feature>
<evidence type="ECO:0000259" key="1">
    <source>
        <dbReference type="PROSITE" id="PS51186"/>
    </source>
</evidence>
<dbReference type="InterPro" id="IPR052564">
    <property type="entry name" value="N-acetyltrans/Recomb-assoc"/>
</dbReference>
<protein>
    <submittedName>
        <fullName evidence="2">GNAT family N-acetyltransferase</fullName>
    </submittedName>
</protein>
<dbReference type="Gene3D" id="3.40.630.30">
    <property type="match status" value="1"/>
</dbReference>
<keyword evidence="3" id="KW-1185">Reference proteome</keyword>
<accession>A0A2N3L9Z2</accession>
<dbReference type="Pfam" id="PF13673">
    <property type="entry name" value="Acetyltransf_10"/>
    <property type="match status" value="1"/>
</dbReference>
<dbReference type="EMBL" id="NXGX01000002">
    <property type="protein sequence ID" value="PKR59683.1"/>
    <property type="molecule type" value="Genomic_DNA"/>
</dbReference>
<dbReference type="InterPro" id="IPR016181">
    <property type="entry name" value="Acyl_CoA_acyltransferase"/>
</dbReference>
<evidence type="ECO:0000313" key="2">
    <source>
        <dbReference type="EMBL" id="PKR59683.1"/>
    </source>
</evidence>
<keyword evidence="2" id="KW-0808">Transferase</keyword>
<comment type="caution">
    <text evidence="2">The sequence shown here is derived from an EMBL/GenBank/DDBJ whole genome shotgun (WGS) entry which is preliminary data.</text>
</comment>
<dbReference type="RefSeq" id="WP_101300779.1">
    <property type="nucleotide sequence ID" value="NZ_NXGX01000002.1"/>
</dbReference>
<gene>
    <name evidence="2" type="ORF">COO92_06600</name>
</gene>